<accession>A0A6J4LP86</accession>
<evidence type="ECO:0008006" key="3">
    <source>
        <dbReference type="Google" id="ProtNLM"/>
    </source>
</evidence>
<organism evidence="2">
    <name type="scientific">uncultured Gemmatimonadota bacterium</name>
    <dbReference type="NCBI Taxonomy" id="203437"/>
    <lineage>
        <taxon>Bacteria</taxon>
        <taxon>Pseudomonadati</taxon>
        <taxon>Gemmatimonadota</taxon>
        <taxon>environmental samples</taxon>
    </lineage>
</organism>
<feature type="compositionally biased region" description="Basic and acidic residues" evidence="1">
    <location>
        <begin position="135"/>
        <end position="147"/>
    </location>
</feature>
<evidence type="ECO:0000256" key="1">
    <source>
        <dbReference type="SAM" id="MobiDB-lite"/>
    </source>
</evidence>
<proteinExistence type="predicted"/>
<reference evidence="2" key="1">
    <citation type="submission" date="2020-02" db="EMBL/GenBank/DDBJ databases">
        <authorList>
            <person name="Meier V. D."/>
        </authorList>
    </citation>
    <scope>NUCLEOTIDE SEQUENCE</scope>
    <source>
        <strain evidence="2">AVDCRST_MAG68</strain>
    </source>
</reference>
<protein>
    <recommendedName>
        <fullName evidence="3">Zinc-finger domain-containing protein</fullName>
    </recommendedName>
</protein>
<dbReference type="AlphaFoldDB" id="A0A6J4LP86"/>
<dbReference type="EMBL" id="CADCTW010000134">
    <property type="protein sequence ID" value="CAA9338222.1"/>
    <property type="molecule type" value="Genomic_DNA"/>
</dbReference>
<sequence length="306" mass="31998">MQHLTWEALARLVDEPPVPDEAEHLRGCLVCRREMDAMRAQTAALASLPELEPDPAAWRALEAALAAEELIRPQAARIQPAVRRFRPAHPYLRAAAAVLLAAAGAAAGAALLRPGSPHTVATAPADGAPGQPVRKPVDEPPSTDRGRSLGLAQLPVPGPSAPVEDVPGSGVADGPEGFAVPVADAPRAGRRVPNIPAARLVAGAPTTNRGRAPAMTPEARAAARELDAAEAAYVAALRRYAEIADPSSGADPETRLAALETLVESTGRALERAPGDPVLNGYHLAVLDERDALRRQIDRSAESVFY</sequence>
<gene>
    <name evidence="2" type="ORF">AVDCRST_MAG68-2890</name>
</gene>
<name>A0A6J4LP86_9BACT</name>
<feature type="region of interest" description="Disordered" evidence="1">
    <location>
        <begin position="118"/>
        <end position="167"/>
    </location>
</feature>
<evidence type="ECO:0000313" key="2">
    <source>
        <dbReference type="EMBL" id="CAA9338222.1"/>
    </source>
</evidence>